<proteinExistence type="inferred from homology"/>
<dbReference type="Gramene" id="ORGLA02G0195700.1">
    <property type="protein sequence ID" value="ORGLA02G0195700.1"/>
    <property type="gene ID" value="ORGLA02G0195700"/>
</dbReference>
<dbReference type="HOGENOM" id="CLU_010194_38_3_1"/>
<dbReference type="InterPro" id="IPR002347">
    <property type="entry name" value="SDR_fam"/>
</dbReference>
<evidence type="ECO:0000256" key="1">
    <source>
        <dbReference type="ARBA" id="ARBA00006484"/>
    </source>
</evidence>
<organism evidence="5 6">
    <name type="scientific">Oryza glaberrima</name>
    <name type="common">African rice</name>
    <dbReference type="NCBI Taxonomy" id="4538"/>
    <lineage>
        <taxon>Eukaryota</taxon>
        <taxon>Viridiplantae</taxon>
        <taxon>Streptophyta</taxon>
        <taxon>Embryophyta</taxon>
        <taxon>Tracheophyta</taxon>
        <taxon>Spermatophyta</taxon>
        <taxon>Magnoliopsida</taxon>
        <taxon>Liliopsida</taxon>
        <taxon>Poales</taxon>
        <taxon>Poaceae</taxon>
        <taxon>BOP clade</taxon>
        <taxon>Oryzoideae</taxon>
        <taxon>Oryzeae</taxon>
        <taxon>Oryzinae</taxon>
        <taxon>Oryza</taxon>
    </lineage>
</organism>
<feature type="transmembrane region" description="Helical" evidence="4">
    <location>
        <begin position="16"/>
        <end position="44"/>
    </location>
</feature>
<dbReference type="InterPro" id="IPR051019">
    <property type="entry name" value="VLCFA-Steroid_DH"/>
</dbReference>
<dbReference type="PANTHER" id="PTHR43899">
    <property type="entry name" value="RH59310P"/>
    <property type="match status" value="1"/>
</dbReference>
<dbReference type="STRING" id="4538.I1P1V1"/>
<dbReference type="OMA" id="LVAPGMM"/>
<evidence type="ECO:0008006" key="7">
    <source>
        <dbReference type="Google" id="ProtNLM"/>
    </source>
</evidence>
<evidence type="ECO:0000256" key="4">
    <source>
        <dbReference type="SAM" id="Phobius"/>
    </source>
</evidence>
<dbReference type="RefSeq" id="XP_052143218.1">
    <property type="nucleotide sequence ID" value="XM_052287258.1"/>
</dbReference>
<accession>I1P1V1</accession>
<comment type="similarity">
    <text evidence="1 3">Belongs to the short-chain dehydrogenases/reductases (SDR) family.</text>
</comment>
<dbReference type="GO" id="GO:0009793">
    <property type="term" value="P:embryo development ending in seed dormancy"/>
    <property type="evidence" value="ECO:0007669"/>
    <property type="project" value="EnsemblPlants"/>
</dbReference>
<keyword evidence="4" id="KW-0812">Transmembrane</keyword>
<keyword evidence="2" id="KW-0560">Oxidoreductase</keyword>
<dbReference type="eggNOG" id="ENOG502QRPU">
    <property type="taxonomic scope" value="Eukaryota"/>
</dbReference>
<dbReference type="GeneID" id="127762771"/>
<evidence type="ECO:0000256" key="2">
    <source>
        <dbReference type="ARBA" id="ARBA00023002"/>
    </source>
</evidence>
<dbReference type="GO" id="GO:0045703">
    <property type="term" value="F:ketoreductase activity"/>
    <property type="evidence" value="ECO:0007669"/>
    <property type="project" value="EnsemblPlants"/>
</dbReference>
<dbReference type="GO" id="GO:0018454">
    <property type="term" value="F:acetoacetyl-CoA reductase activity"/>
    <property type="evidence" value="ECO:0007669"/>
    <property type="project" value="EnsemblPlants"/>
</dbReference>
<name>I1P1V1_ORYGL</name>
<dbReference type="InterPro" id="IPR036291">
    <property type="entry name" value="NAD(P)-bd_dom_sf"/>
</dbReference>
<protein>
    <recommendedName>
        <fullName evidence="7">B-keto acyl reductase</fullName>
    </recommendedName>
</protein>
<dbReference type="EnsemblPlants" id="ORGLA02G0195700.1">
    <property type="protein sequence ID" value="ORGLA02G0195700.1"/>
    <property type="gene ID" value="ORGLA02G0195700"/>
</dbReference>
<keyword evidence="4" id="KW-0472">Membrane</keyword>
<keyword evidence="4" id="KW-1133">Transmembrane helix</keyword>
<dbReference type="PRINTS" id="PR00081">
    <property type="entry name" value="GDHRDH"/>
</dbReference>
<dbReference type="PRINTS" id="PR00080">
    <property type="entry name" value="SDRFAMILY"/>
</dbReference>
<dbReference type="Pfam" id="PF00106">
    <property type="entry name" value="adh_short"/>
    <property type="match status" value="1"/>
</dbReference>
<dbReference type="GO" id="GO:0042761">
    <property type="term" value="P:very long-chain fatty acid biosynthetic process"/>
    <property type="evidence" value="ECO:0007669"/>
    <property type="project" value="EnsemblPlants"/>
</dbReference>
<dbReference type="SUPFAM" id="SSF51735">
    <property type="entry name" value="NAD(P)-binding Rossmann-fold domains"/>
    <property type="match status" value="1"/>
</dbReference>
<evidence type="ECO:0000313" key="6">
    <source>
        <dbReference type="Proteomes" id="UP000007306"/>
    </source>
</evidence>
<dbReference type="GO" id="GO:0005783">
    <property type="term" value="C:endoplasmic reticulum"/>
    <property type="evidence" value="ECO:0007669"/>
    <property type="project" value="EnsemblPlants"/>
</dbReference>
<dbReference type="PANTHER" id="PTHR43899:SF13">
    <property type="entry name" value="RH59310P"/>
    <property type="match status" value="1"/>
</dbReference>
<evidence type="ECO:0000256" key="3">
    <source>
        <dbReference type="RuleBase" id="RU000363"/>
    </source>
</evidence>
<dbReference type="KEGG" id="ogl:127762771"/>
<dbReference type="AlphaFoldDB" id="I1P1V1"/>
<keyword evidence="6" id="KW-1185">Reference proteome</keyword>
<sequence length="325" mass="35586">MAGTCTHAEFFRAQPAWALALAGVGLLAAARAALRLALWLYAAFLRPGKPLRRRYGAWAVVTGATDGIGRAMAFRLAASGLGLVLVGRSPDKLASVSEEIRGRYPRVEVRTFVLDFAADGLAAGVEGLREAIRGLEVGVLVNNAGVSYPYARYLHEVDEELMRTLIRVNVEGLTRVTHAVLPAMVERKRGAIVNIGSGSSSVMPSDPLYSVYAATKAYVDQFSRCLYVEYKSKGIDVQCQVPLYVATKMASIRKSSFFVPSADTYARAAIRHIGYEPRCTPYWPHSVMWFLISILPESLIDSIRLGMCIKIRKKGQAKDAKKKAQ</sequence>
<dbReference type="Gene3D" id="3.40.50.720">
    <property type="entry name" value="NAD(P)-binding Rossmann-like Domain"/>
    <property type="match status" value="1"/>
</dbReference>
<reference evidence="5" key="1">
    <citation type="submission" date="2015-06" db="UniProtKB">
        <authorList>
            <consortium name="EnsemblPlants"/>
        </authorList>
    </citation>
    <scope>IDENTIFICATION</scope>
</reference>
<gene>
    <name evidence="5" type="primary">LOC127762771</name>
</gene>
<dbReference type="Proteomes" id="UP000007306">
    <property type="component" value="Chromosome 2"/>
</dbReference>
<evidence type="ECO:0000313" key="5">
    <source>
        <dbReference type="EnsemblPlants" id="ORGLA02G0195700.1"/>
    </source>
</evidence>
<dbReference type="CDD" id="cd05356">
    <property type="entry name" value="17beta-HSD1_like_SDR_c"/>
    <property type="match status" value="1"/>
</dbReference>
<reference evidence="5 6" key="2">
    <citation type="submission" date="2018-04" db="EMBL/GenBank/DDBJ databases">
        <title>OglaRS2 (Oryza glaberrima Reference Sequence Version 2).</title>
        <authorList>
            <person name="Zhang J."/>
            <person name="Kudrna D."/>
            <person name="Lee S."/>
            <person name="Talag J."/>
            <person name="Rajasekar S."/>
            <person name="Wing R.A."/>
        </authorList>
    </citation>
    <scope>NUCLEOTIDE SEQUENCE [LARGE SCALE GENOMIC DNA]</scope>
    <source>
        <strain evidence="5 6">cv. IRGC 96717</strain>
    </source>
</reference>
<dbReference type="PIRSF" id="PIRSF000126">
    <property type="entry name" value="11-beta-HSD1"/>
    <property type="match status" value="1"/>
</dbReference>
<dbReference type="FunFam" id="3.40.50.720:FF:000341">
    <property type="entry name" value="very-long-chain 3-oxoacyl-CoA reductase 1"/>
    <property type="match status" value="1"/>
</dbReference>